<proteinExistence type="predicted"/>
<dbReference type="Proteomes" id="UP001244011">
    <property type="component" value="Unassembled WGS sequence"/>
</dbReference>
<evidence type="ECO:0000313" key="3">
    <source>
        <dbReference type="Proteomes" id="UP001244011"/>
    </source>
</evidence>
<organism evidence="2 3">
    <name type="scientific">Phialemonium atrogriseum</name>
    <dbReference type="NCBI Taxonomy" id="1093897"/>
    <lineage>
        <taxon>Eukaryota</taxon>
        <taxon>Fungi</taxon>
        <taxon>Dikarya</taxon>
        <taxon>Ascomycota</taxon>
        <taxon>Pezizomycotina</taxon>
        <taxon>Sordariomycetes</taxon>
        <taxon>Sordariomycetidae</taxon>
        <taxon>Cephalothecales</taxon>
        <taxon>Cephalothecaceae</taxon>
        <taxon>Phialemonium</taxon>
    </lineage>
</organism>
<feature type="transmembrane region" description="Helical" evidence="1">
    <location>
        <begin position="26"/>
        <end position="45"/>
    </location>
</feature>
<protein>
    <submittedName>
        <fullName evidence="2">Uncharacterized protein</fullName>
    </submittedName>
</protein>
<dbReference type="RefSeq" id="XP_060279735.1">
    <property type="nucleotide sequence ID" value="XM_060428944.1"/>
</dbReference>
<keyword evidence="1" id="KW-1133">Transmembrane helix</keyword>
<dbReference type="AlphaFoldDB" id="A0AAJ0BUY9"/>
<dbReference type="GeneID" id="85312131"/>
<comment type="caution">
    <text evidence="2">The sequence shown here is derived from an EMBL/GenBank/DDBJ whole genome shotgun (WGS) entry which is preliminary data.</text>
</comment>
<feature type="transmembrane region" description="Helical" evidence="1">
    <location>
        <begin position="51"/>
        <end position="78"/>
    </location>
</feature>
<accession>A0AAJ0BUY9</accession>
<keyword evidence="1" id="KW-0812">Transmembrane</keyword>
<sequence length="132" mass="14655">MGRMAWESGFLLADMANLARGGAVRYSRVIGSFVFFFLSPPLFPFPSCSSFLFYLGWSVCVLCWGVYARLMYVLWIGWKVLLLVRQKPPAPIASYGSNLLELGNLALSLCVHRRSFVPSLAPVGGRFVIGRA</sequence>
<evidence type="ECO:0000313" key="2">
    <source>
        <dbReference type="EMBL" id="KAK1763522.1"/>
    </source>
</evidence>
<keyword evidence="1" id="KW-0472">Membrane</keyword>
<keyword evidence="3" id="KW-1185">Reference proteome</keyword>
<reference evidence="2" key="1">
    <citation type="submission" date="2023-06" db="EMBL/GenBank/DDBJ databases">
        <title>Genome-scale phylogeny and comparative genomics of the fungal order Sordariales.</title>
        <authorList>
            <consortium name="Lawrence Berkeley National Laboratory"/>
            <person name="Hensen N."/>
            <person name="Bonometti L."/>
            <person name="Westerberg I."/>
            <person name="Brannstrom I.O."/>
            <person name="Guillou S."/>
            <person name="Cros-Aarteil S."/>
            <person name="Calhoun S."/>
            <person name="Haridas S."/>
            <person name="Kuo A."/>
            <person name="Mondo S."/>
            <person name="Pangilinan J."/>
            <person name="Riley R."/>
            <person name="Labutti K."/>
            <person name="Andreopoulos B."/>
            <person name="Lipzen A."/>
            <person name="Chen C."/>
            <person name="Yanf M."/>
            <person name="Daum C."/>
            <person name="Ng V."/>
            <person name="Clum A."/>
            <person name="Steindorff A."/>
            <person name="Ohm R."/>
            <person name="Martin F."/>
            <person name="Silar P."/>
            <person name="Natvig D."/>
            <person name="Lalanne C."/>
            <person name="Gautier V."/>
            <person name="Ament-Velasquez S.L."/>
            <person name="Kruys A."/>
            <person name="Hutchinson M.I."/>
            <person name="Powell A.J."/>
            <person name="Barry K."/>
            <person name="Miller A.N."/>
            <person name="Grigoriev I.V."/>
            <person name="Debuchy R."/>
            <person name="Gladieux P."/>
            <person name="Thoren M.H."/>
            <person name="Johannesson H."/>
        </authorList>
    </citation>
    <scope>NUCLEOTIDE SEQUENCE</scope>
    <source>
        <strain evidence="2">8032-3</strain>
    </source>
</reference>
<name>A0AAJ0BUY9_9PEZI</name>
<gene>
    <name evidence="2" type="ORF">QBC33DRAFT_549218</name>
</gene>
<evidence type="ECO:0000256" key="1">
    <source>
        <dbReference type="SAM" id="Phobius"/>
    </source>
</evidence>
<dbReference type="EMBL" id="MU839026">
    <property type="protein sequence ID" value="KAK1763522.1"/>
    <property type="molecule type" value="Genomic_DNA"/>
</dbReference>